<reference evidence="5 6" key="1">
    <citation type="submission" date="2022-02" db="EMBL/GenBank/DDBJ databases">
        <title>Paenibacillus sp. MBLB1776 Whole Genome Shotgun Sequencing.</title>
        <authorList>
            <person name="Hwang C.Y."/>
            <person name="Cho E.-S."/>
            <person name="Seo M.-J."/>
        </authorList>
    </citation>
    <scope>NUCLEOTIDE SEQUENCE [LARGE SCALE GENOMIC DNA]</scope>
    <source>
        <strain evidence="5 6">MBLB1776</strain>
    </source>
</reference>
<accession>A0AA96LJA7</accession>
<evidence type="ECO:0000256" key="1">
    <source>
        <dbReference type="ARBA" id="ARBA00004418"/>
    </source>
</evidence>
<comment type="similarity">
    <text evidence="2">Belongs to the bacterial solute-binding protein SsuA/TauA family.</text>
</comment>
<protein>
    <submittedName>
        <fullName evidence="5">ABC transporter substrate-binding protein</fullName>
    </submittedName>
</protein>
<dbReference type="RefSeq" id="WP_315606876.1">
    <property type="nucleotide sequence ID" value="NZ_CP130318.1"/>
</dbReference>
<evidence type="ECO:0000256" key="4">
    <source>
        <dbReference type="SAM" id="SignalP"/>
    </source>
</evidence>
<organism evidence="5 6">
    <name type="scientific">Paenibacillus aurantius</name>
    <dbReference type="NCBI Taxonomy" id="2918900"/>
    <lineage>
        <taxon>Bacteria</taxon>
        <taxon>Bacillati</taxon>
        <taxon>Bacillota</taxon>
        <taxon>Bacilli</taxon>
        <taxon>Bacillales</taxon>
        <taxon>Paenibacillaceae</taxon>
        <taxon>Paenibacillus</taxon>
    </lineage>
</organism>
<feature type="signal peptide" evidence="4">
    <location>
        <begin position="1"/>
        <end position="23"/>
    </location>
</feature>
<evidence type="ECO:0000313" key="5">
    <source>
        <dbReference type="EMBL" id="WNQ13096.1"/>
    </source>
</evidence>
<dbReference type="KEGG" id="paun:MJA45_08760"/>
<evidence type="ECO:0000313" key="6">
    <source>
        <dbReference type="Proteomes" id="UP001305702"/>
    </source>
</evidence>
<dbReference type="PANTHER" id="PTHR30024">
    <property type="entry name" value="ALIPHATIC SULFONATES-BINDING PROTEIN-RELATED"/>
    <property type="match status" value="1"/>
</dbReference>
<dbReference type="Proteomes" id="UP001305702">
    <property type="component" value="Chromosome"/>
</dbReference>
<sequence length="356" mass="37914">MLRTHKKLVVLICICILAVVAAACGKSEAGANLSAAGSTAGAGGTTAAPASLKKLVIAEPLHSIGYLPLYIAQRDGYFKKYGLDVKVITAAGGTHVTAVVSGDAWGVIGGPESNAMANRKNDDPIISVVNVVNRANVYLMAKKGTGPKSNSPEDLKAFLKDKKLIVGRHGGTPNLLSRYLLIQLGLDPDKDSRLLEPADSSAVVAMMQQGAAEVANGAEPQVSDGMAKGVWDEPFYKFHSLGDYAYSVLSVKKSAIDKDPATVQGFVNAIVEVLQKIKDDQAYLTEQAKLEFPTMTPEALKASVDRAYADNLWSLDGQISETALKNDMDVMQKTGIFTEPYTYDGLVDMQFVKSGK</sequence>
<dbReference type="AlphaFoldDB" id="A0AA96LJA7"/>
<dbReference type="SUPFAM" id="SSF53850">
    <property type="entry name" value="Periplasmic binding protein-like II"/>
    <property type="match status" value="1"/>
</dbReference>
<name>A0AA96LJA7_9BACL</name>
<comment type="subcellular location">
    <subcellularLocation>
        <location evidence="1">Periplasm</location>
    </subcellularLocation>
</comment>
<gene>
    <name evidence="5" type="ORF">MJA45_08760</name>
</gene>
<evidence type="ECO:0000256" key="2">
    <source>
        <dbReference type="ARBA" id="ARBA00010742"/>
    </source>
</evidence>
<evidence type="ECO:0000256" key="3">
    <source>
        <dbReference type="ARBA" id="ARBA00022729"/>
    </source>
</evidence>
<dbReference type="PROSITE" id="PS51257">
    <property type="entry name" value="PROKAR_LIPOPROTEIN"/>
    <property type="match status" value="1"/>
</dbReference>
<keyword evidence="3 4" id="KW-0732">Signal</keyword>
<proteinExistence type="inferred from homology"/>
<dbReference type="GO" id="GO:0042597">
    <property type="term" value="C:periplasmic space"/>
    <property type="evidence" value="ECO:0007669"/>
    <property type="project" value="UniProtKB-SubCell"/>
</dbReference>
<feature type="chain" id="PRO_5041734647" evidence="4">
    <location>
        <begin position="24"/>
        <end position="356"/>
    </location>
</feature>
<dbReference type="EMBL" id="CP130318">
    <property type="protein sequence ID" value="WNQ13096.1"/>
    <property type="molecule type" value="Genomic_DNA"/>
</dbReference>
<dbReference type="Pfam" id="PF13379">
    <property type="entry name" value="NMT1_2"/>
    <property type="match status" value="1"/>
</dbReference>
<keyword evidence="6" id="KW-1185">Reference proteome</keyword>
<dbReference type="PANTHER" id="PTHR30024:SF47">
    <property type="entry name" value="TAURINE-BINDING PERIPLASMIC PROTEIN"/>
    <property type="match status" value="1"/>
</dbReference>
<dbReference type="Gene3D" id="3.40.190.10">
    <property type="entry name" value="Periplasmic binding protein-like II"/>
    <property type="match status" value="2"/>
</dbReference>